<keyword evidence="3" id="KW-1185">Reference proteome</keyword>
<sequence length="59" mass="6789">QRIFCNIPPTHLPSRRLNNDVSKNKNTSDSDSSNSSTEIEVIHIHKTEAVRKHPILKRK</sequence>
<feature type="non-terminal residue" evidence="2">
    <location>
        <position position="59"/>
    </location>
</feature>
<evidence type="ECO:0000313" key="3">
    <source>
        <dbReference type="Proteomes" id="UP000789405"/>
    </source>
</evidence>
<reference evidence="2" key="1">
    <citation type="submission" date="2021-06" db="EMBL/GenBank/DDBJ databases">
        <authorList>
            <person name="Kallberg Y."/>
            <person name="Tangrot J."/>
            <person name="Rosling A."/>
        </authorList>
    </citation>
    <scope>NUCLEOTIDE SEQUENCE</scope>
    <source>
        <strain evidence="2">MA453B</strain>
    </source>
</reference>
<dbReference type="AlphaFoldDB" id="A0A9N9KCY8"/>
<evidence type="ECO:0000313" key="2">
    <source>
        <dbReference type="EMBL" id="CAG8818816.1"/>
    </source>
</evidence>
<comment type="caution">
    <text evidence="2">The sequence shown here is derived from an EMBL/GenBank/DDBJ whole genome shotgun (WGS) entry which is preliminary data.</text>
</comment>
<name>A0A9N9KCY8_9GLOM</name>
<dbReference type="EMBL" id="CAJVPY010057062">
    <property type="protein sequence ID" value="CAG8818816.1"/>
    <property type="molecule type" value="Genomic_DNA"/>
</dbReference>
<proteinExistence type="predicted"/>
<feature type="region of interest" description="Disordered" evidence="1">
    <location>
        <begin position="1"/>
        <end position="39"/>
    </location>
</feature>
<dbReference type="Proteomes" id="UP000789405">
    <property type="component" value="Unassembled WGS sequence"/>
</dbReference>
<accession>A0A9N9KCY8</accession>
<organism evidence="2 3">
    <name type="scientific">Dentiscutata erythropus</name>
    <dbReference type="NCBI Taxonomy" id="1348616"/>
    <lineage>
        <taxon>Eukaryota</taxon>
        <taxon>Fungi</taxon>
        <taxon>Fungi incertae sedis</taxon>
        <taxon>Mucoromycota</taxon>
        <taxon>Glomeromycotina</taxon>
        <taxon>Glomeromycetes</taxon>
        <taxon>Diversisporales</taxon>
        <taxon>Gigasporaceae</taxon>
        <taxon>Dentiscutata</taxon>
    </lineage>
</organism>
<protein>
    <submittedName>
        <fullName evidence="2">13418_t:CDS:1</fullName>
    </submittedName>
</protein>
<gene>
    <name evidence="2" type="ORF">DERYTH_LOCUS26680</name>
</gene>
<feature type="non-terminal residue" evidence="2">
    <location>
        <position position="1"/>
    </location>
</feature>
<evidence type="ECO:0000256" key="1">
    <source>
        <dbReference type="SAM" id="MobiDB-lite"/>
    </source>
</evidence>